<gene>
    <name evidence="3" type="ORF">GGR43_002600</name>
</gene>
<dbReference type="PANTHER" id="PTHR34846:SF5">
    <property type="entry name" value="CARBOXYMUCONOLACTONE DECARBOXYLASE-LIKE DOMAIN-CONTAINING PROTEIN"/>
    <property type="match status" value="1"/>
</dbReference>
<dbReference type="InterPro" id="IPR029032">
    <property type="entry name" value="AhpD-like"/>
</dbReference>
<organism evidence="3 4">
    <name type="scientific">Sphingobium jiangsuense</name>
    <dbReference type="NCBI Taxonomy" id="870476"/>
    <lineage>
        <taxon>Bacteria</taxon>
        <taxon>Pseudomonadati</taxon>
        <taxon>Pseudomonadota</taxon>
        <taxon>Alphaproteobacteria</taxon>
        <taxon>Sphingomonadales</taxon>
        <taxon>Sphingomonadaceae</taxon>
        <taxon>Sphingobium</taxon>
    </lineage>
</organism>
<protein>
    <submittedName>
        <fullName evidence="3">Alkylhydroperoxidase family enzyme</fullName>
    </submittedName>
</protein>
<accession>A0A7W6FQN6</accession>
<evidence type="ECO:0000256" key="1">
    <source>
        <dbReference type="SAM" id="MobiDB-lite"/>
    </source>
</evidence>
<feature type="domain" description="Carboxymuconolactone decarboxylase-like" evidence="2">
    <location>
        <begin position="68"/>
        <end position="136"/>
    </location>
</feature>
<keyword evidence="3" id="KW-0560">Oxidoreductase</keyword>
<proteinExistence type="predicted"/>
<dbReference type="GO" id="GO:0004601">
    <property type="term" value="F:peroxidase activity"/>
    <property type="evidence" value="ECO:0007669"/>
    <property type="project" value="UniProtKB-KW"/>
</dbReference>
<evidence type="ECO:0000259" key="2">
    <source>
        <dbReference type="Pfam" id="PF02627"/>
    </source>
</evidence>
<dbReference type="Gene3D" id="1.20.1290.10">
    <property type="entry name" value="AhpD-like"/>
    <property type="match status" value="1"/>
</dbReference>
<dbReference type="SUPFAM" id="SSF69118">
    <property type="entry name" value="AhpD-like"/>
    <property type="match status" value="1"/>
</dbReference>
<dbReference type="PANTHER" id="PTHR34846">
    <property type="entry name" value="4-CARBOXYMUCONOLACTONE DECARBOXYLASE FAMILY PROTEIN (AFU_ORTHOLOGUE AFUA_6G11590)"/>
    <property type="match status" value="1"/>
</dbReference>
<dbReference type="Pfam" id="PF02627">
    <property type="entry name" value="CMD"/>
    <property type="match status" value="1"/>
</dbReference>
<dbReference type="AlphaFoldDB" id="A0A7W6FQN6"/>
<dbReference type="RefSeq" id="WP_188072374.1">
    <property type="nucleotide sequence ID" value="NZ_BSPS01000003.1"/>
</dbReference>
<evidence type="ECO:0000313" key="3">
    <source>
        <dbReference type="EMBL" id="MBB3926877.1"/>
    </source>
</evidence>
<keyword evidence="3" id="KW-0575">Peroxidase</keyword>
<evidence type="ECO:0000313" key="4">
    <source>
        <dbReference type="Proteomes" id="UP000571950"/>
    </source>
</evidence>
<feature type="region of interest" description="Disordered" evidence="1">
    <location>
        <begin position="192"/>
        <end position="216"/>
    </location>
</feature>
<keyword evidence="4" id="KW-1185">Reference proteome</keyword>
<sequence length="216" mass="24645">MPRLPLVSRDAVTDPLVRFLYDRKFPGRDPAKEPGQTRSGAPGNYEAVLAHSPDILEHSVRGFYLKQTKKRKLLLRYMELAITRIGWSCSCRWMFSEHSKILRGLGYGEDALADIPAWQASDRFDDTERVVLAYADCMALDHGRVPDRLFARLAALFSAEQIVELTYIAGMFTMNAGMIRALRLEHDDYDEPVREMPSPPDYHFVDMEPTPLPGRD</sequence>
<comment type="caution">
    <text evidence="3">The sequence shown here is derived from an EMBL/GenBank/DDBJ whole genome shotgun (WGS) entry which is preliminary data.</text>
</comment>
<dbReference type="EMBL" id="JACIDT010000008">
    <property type="protein sequence ID" value="MBB3926877.1"/>
    <property type="molecule type" value="Genomic_DNA"/>
</dbReference>
<reference evidence="3 4" key="1">
    <citation type="submission" date="2020-08" db="EMBL/GenBank/DDBJ databases">
        <title>Genomic Encyclopedia of Type Strains, Phase IV (KMG-IV): sequencing the most valuable type-strain genomes for metagenomic binning, comparative biology and taxonomic classification.</title>
        <authorList>
            <person name="Goeker M."/>
        </authorList>
    </citation>
    <scope>NUCLEOTIDE SEQUENCE [LARGE SCALE GENOMIC DNA]</scope>
    <source>
        <strain evidence="3 4">DSM 26189</strain>
    </source>
</reference>
<name>A0A7W6FQN6_9SPHN</name>
<dbReference type="Proteomes" id="UP000571950">
    <property type="component" value="Unassembled WGS sequence"/>
</dbReference>
<dbReference type="InterPro" id="IPR003779">
    <property type="entry name" value="CMD-like"/>
</dbReference>